<name>A0ABV7CFT6_9GAMM</name>
<keyword evidence="1" id="KW-0472">Membrane</keyword>
<dbReference type="RefSeq" id="WP_377120661.1">
    <property type="nucleotide sequence ID" value="NZ_JBHRSD010000002.1"/>
</dbReference>
<evidence type="ECO:0000313" key="2">
    <source>
        <dbReference type="EMBL" id="MFC3031437.1"/>
    </source>
</evidence>
<keyword evidence="1" id="KW-0812">Transmembrane</keyword>
<organism evidence="2 3">
    <name type="scientific">Pseudoalteromonas fenneropenaei</name>
    <dbReference type="NCBI Taxonomy" id="1737459"/>
    <lineage>
        <taxon>Bacteria</taxon>
        <taxon>Pseudomonadati</taxon>
        <taxon>Pseudomonadota</taxon>
        <taxon>Gammaproteobacteria</taxon>
        <taxon>Alteromonadales</taxon>
        <taxon>Pseudoalteromonadaceae</taxon>
        <taxon>Pseudoalteromonas</taxon>
    </lineage>
</organism>
<gene>
    <name evidence="2" type="ORF">ACFOEE_02710</name>
</gene>
<feature type="transmembrane region" description="Helical" evidence="1">
    <location>
        <begin position="87"/>
        <end position="104"/>
    </location>
</feature>
<keyword evidence="1" id="KW-1133">Transmembrane helix</keyword>
<evidence type="ECO:0000313" key="3">
    <source>
        <dbReference type="Proteomes" id="UP001595453"/>
    </source>
</evidence>
<protein>
    <submittedName>
        <fullName evidence="2">Uncharacterized protein</fullName>
    </submittedName>
</protein>
<keyword evidence="3" id="KW-1185">Reference proteome</keyword>
<evidence type="ECO:0000256" key="1">
    <source>
        <dbReference type="SAM" id="Phobius"/>
    </source>
</evidence>
<reference evidence="3" key="1">
    <citation type="journal article" date="2019" name="Int. J. Syst. Evol. Microbiol.">
        <title>The Global Catalogue of Microorganisms (GCM) 10K type strain sequencing project: providing services to taxonomists for standard genome sequencing and annotation.</title>
        <authorList>
            <consortium name="The Broad Institute Genomics Platform"/>
            <consortium name="The Broad Institute Genome Sequencing Center for Infectious Disease"/>
            <person name="Wu L."/>
            <person name="Ma J."/>
        </authorList>
    </citation>
    <scope>NUCLEOTIDE SEQUENCE [LARGE SCALE GENOMIC DNA]</scope>
    <source>
        <strain evidence="3">KCTC 42730</strain>
    </source>
</reference>
<dbReference type="EMBL" id="JBHRSD010000002">
    <property type="protein sequence ID" value="MFC3031437.1"/>
    <property type="molecule type" value="Genomic_DNA"/>
</dbReference>
<sequence>MISLFRRTRIIDTPLKVEKVIEKLNQINGKQISQTKSVEVTSKGTRTFGVSFRNPLAVRQMNYSVSKEIWIENYEAGAKLHVKTRPIVFIWALPLLMLTMLPNLLFEYGFAGLLIYLAPLACIDLLFLGKSIPENKALDLLVNGQF</sequence>
<feature type="transmembrane region" description="Helical" evidence="1">
    <location>
        <begin position="110"/>
        <end position="128"/>
    </location>
</feature>
<proteinExistence type="predicted"/>
<comment type="caution">
    <text evidence="2">The sequence shown here is derived from an EMBL/GenBank/DDBJ whole genome shotgun (WGS) entry which is preliminary data.</text>
</comment>
<accession>A0ABV7CFT6</accession>
<dbReference type="Proteomes" id="UP001595453">
    <property type="component" value="Unassembled WGS sequence"/>
</dbReference>